<dbReference type="Gene3D" id="3.40.50.300">
    <property type="entry name" value="P-loop containing nucleotide triphosphate hydrolases"/>
    <property type="match status" value="1"/>
</dbReference>
<dbReference type="PANTHER" id="PTHR11070:SF55">
    <property type="entry name" value="DNA 3'-5' HELICASE"/>
    <property type="match status" value="1"/>
</dbReference>
<dbReference type="InterPro" id="IPR027417">
    <property type="entry name" value="P-loop_NTPase"/>
</dbReference>
<keyword evidence="8" id="KW-1185">Reference proteome</keyword>
<dbReference type="InterPro" id="IPR000212">
    <property type="entry name" value="DNA_helicase_UvrD/REP"/>
</dbReference>
<feature type="domain" description="UvrD-like helicase ATP-binding" evidence="6">
    <location>
        <begin position="20"/>
        <end position="313"/>
    </location>
</feature>
<dbReference type="GO" id="GO:0016787">
    <property type="term" value="F:hydrolase activity"/>
    <property type="evidence" value="ECO:0007669"/>
    <property type="project" value="UniProtKB-UniRule"/>
</dbReference>
<keyword evidence="4 5" id="KW-0067">ATP-binding</keyword>
<evidence type="ECO:0000256" key="5">
    <source>
        <dbReference type="PROSITE-ProRule" id="PRU00560"/>
    </source>
</evidence>
<keyword evidence="2 5" id="KW-0378">Hydrolase</keyword>
<evidence type="ECO:0000256" key="2">
    <source>
        <dbReference type="ARBA" id="ARBA00022801"/>
    </source>
</evidence>
<dbReference type="RefSeq" id="WP_284250834.1">
    <property type="nucleotide sequence ID" value="NZ_BSUM01000001.1"/>
</dbReference>
<reference evidence="7" key="2">
    <citation type="submission" date="2023-02" db="EMBL/GenBank/DDBJ databases">
        <authorList>
            <person name="Sun Q."/>
            <person name="Mori K."/>
        </authorList>
    </citation>
    <scope>NUCLEOTIDE SEQUENCE</scope>
    <source>
        <strain evidence="7">NBRC 112290</strain>
    </source>
</reference>
<keyword evidence="1 5" id="KW-0547">Nucleotide-binding</keyword>
<dbReference type="PANTHER" id="PTHR11070">
    <property type="entry name" value="UVRD / RECB / PCRA DNA HELICASE FAMILY MEMBER"/>
    <property type="match status" value="1"/>
</dbReference>
<evidence type="ECO:0000256" key="3">
    <source>
        <dbReference type="ARBA" id="ARBA00022806"/>
    </source>
</evidence>
<accession>A0AA37XFC3</accession>
<dbReference type="SUPFAM" id="SSF52540">
    <property type="entry name" value="P-loop containing nucleoside triphosphate hydrolases"/>
    <property type="match status" value="1"/>
</dbReference>
<protein>
    <recommendedName>
        <fullName evidence="6">UvrD-like helicase ATP-binding domain-containing protein</fullName>
    </recommendedName>
</protein>
<proteinExistence type="predicted"/>
<dbReference type="GO" id="GO:0005524">
    <property type="term" value="F:ATP binding"/>
    <property type="evidence" value="ECO:0007669"/>
    <property type="project" value="UniProtKB-UniRule"/>
</dbReference>
<comment type="caution">
    <text evidence="7">The sequence shown here is derived from an EMBL/GenBank/DDBJ whole genome shotgun (WGS) entry which is preliminary data.</text>
</comment>
<dbReference type="GO" id="GO:0000725">
    <property type="term" value="P:recombinational repair"/>
    <property type="evidence" value="ECO:0007669"/>
    <property type="project" value="TreeGrafter"/>
</dbReference>
<evidence type="ECO:0000256" key="4">
    <source>
        <dbReference type="ARBA" id="ARBA00022840"/>
    </source>
</evidence>
<organism evidence="7 8">
    <name type="scientific">Litorihabitans aurantiacus</name>
    <dbReference type="NCBI Taxonomy" id="1930061"/>
    <lineage>
        <taxon>Bacteria</taxon>
        <taxon>Bacillati</taxon>
        <taxon>Actinomycetota</taxon>
        <taxon>Actinomycetes</taxon>
        <taxon>Micrococcales</taxon>
        <taxon>Beutenbergiaceae</taxon>
        <taxon>Litorihabitans</taxon>
    </lineage>
</organism>
<gene>
    <name evidence="7" type="ORF">GCM10025875_21220</name>
</gene>
<dbReference type="Proteomes" id="UP001157161">
    <property type="component" value="Unassembled WGS sequence"/>
</dbReference>
<keyword evidence="3 5" id="KW-0347">Helicase</keyword>
<dbReference type="EMBL" id="BSUM01000001">
    <property type="protein sequence ID" value="GMA32130.1"/>
    <property type="molecule type" value="Genomic_DNA"/>
</dbReference>
<evidence type="ECO:0000313" key="7">
    <source>
        <dbReference type="EMBL" id="GMA32130.1"/>
    </source>
</evidence>
<evidence type="ECO:0000256" key="1">
    <source>
        <dbReference type="ARBA" id="ARBA00022741"/>
    </source>
</evidence>
<feature type="binding site" evidence="5">
    <location>
        <begin position="41"/>
        <end position="48"/>
    </location>
    <ligand>
        <name>ATP</name>
        <dbReference type="ChEBI" id="CHEBI:30616"/>
    </ligand>
</feature>
<evidence type="ECO:0000313" key="8">
    <source>
        <dbReference type="Proteomes" id="UP001157161"/>
    </source>
</evidence>
<dbReference type="GO" id="GO:0003677">
    <property type="term" value="F:DNA binding"/>
    <property type="evidence" value="ECO:0007669"/>
    <property type="project" value="InterPro"/>
</dbReference>
<dbReference type="InterPro" id="IPR014016">
    <property type="entry name" value="UvrD-like_ATP-bd"/>
</dbReference>
<reference evidence="7" key="1">
    <citation type="journal article" date="2014" name="Int. J. Syst. Evol. Microbiol.">
        <title>Complete genome sequence of Corynebacterium casei LMG S-19264T (=DSM 44701T), isolated from a smear-ripened cheese.</title>
        <authorList>
            <consortium name="US DOE Joint Genome Institute (JGI-PGF)"/>
            <person name="Walter F."/>
            <person name="Albersmeier A."/>
            <person name="Kalinowski J."/>
            <person name="Ruckert C."/>
        </authorList>
    </citation>
    <scope>NUCLEOTIDE SEQUENCE</scope>
    <source>
        <strain evidence="7">NBRC 112290</strain>
    </source>
</reference>
<sequence length="313" mass="33040">MSGAEGVIGARELAAVLGKPEPTDQQVAVIEAPLEPMLVVAGAGSGKTATMTDRVVYLVANEIVAPSEILGLTFTRKAASELAGRIERHLRALARWRAARDGVEGGGGRGDVDHHAHLTERPRISTYNAYAGQLVNDHGVRLGIEADQTLLSEAGRYQVATQVVERWSGDLDVAKAPITVVRAVVTLAGELAEHLTTPEAAAAELHRIADGLADALPTARKKEPYADVAKVITSLRDRASLMPLVAEFAAGKRARAAMDFPDQVAAAARLAREFTVVGQGSATPPASSCSTSTRTPRSRSWRCCARCSPTVTP</sequence>
<dbReference type="GO" id="GO:0043138">
    <property type="term" value="F:3'-5' DNA helicase activity"/>
    <property type="evidence" value="ECO:0007669"/>
    <property type="project" value="TreeGrafter"/>
</dbReference>
<dbReference type="GO" id="GO:0005829">
    <property type="term" value="C:cytosol"/>
    <property type="evidence" value="ECO:0007669"/>
    <property type="project" value="TreeGrafter"/>
</dbReference>
<evidence type="ECO:0000259" key="6">
    <source>
        <dbReference type="PROSITE" id="PS51198"/>
    </source>
</evidence>
<dbReference type="GO" id="GO:0033202">
    <property type="term" value="C:DNA helicase complex"/>
    <property type="evidence" value="ECO:0007669"/>
    <property type="project" value="TreeGrafter"/>
</dbReference>
<dbReference type="PROSITE" id="PS51198">
    <property type="entry name" value="UVRD_HELICASE_ATP_BIND"/>
    <property type="match status" value="1"/>
</dbReference>
<name>A0AA37XFC3_9MICO</name>
<dbReference type="AlphaFoldDB" id="A0AA37XFC3"/>
<dbReference type="Pfam" id="PF00580">
    <property type="entry name" value="UvrD-helicase"/>
    <property type="match status" value="1"/>
</dbReference>